<dbReference type="OrthoDB" id="10044630at2759"/>
<proteinExistence type="predicted"/>
<evidence type="ECO:0000313" key="4">
    <source>
        <dbReference type="EMBL" id="CAF3631020.1"/>
    </source>
</evidence>
<accession>A0A814K931</accession>
<protein>
    <submittedName>
        <fullName evidence="3">Uncharacterized protein</fullName>
    </submittedName>
</protein>
<dbReference type="Proteomes" id="UP000663829">
    <property type="component" value="Unassembled WGS sequence"/>
</dbReference>
<sequence>MEDNFLFNFKHKKKTMSSSGTVTTPRDKYHYQPYQKILFNNIIKRGKHYEDIMKLKDRIDRPIPTMQAVIRSDMERHKTNKVFERRLKENISGPRGLNSQCRLELQRLRNDERWVERELLRLNLDMYKIATNPRQSQVRKASSDITTMTSSYNSSKIIRSQSHRQQSVLLPVREFEETESVTSFSTLPSVVTSCSNNPTNIDVLEKQKTTFSLLPEFPQIQTSEVRKLSTNHVTIKQPQQQQQQSHRQRQTDKSIQNQTYFPDFLLRKYSLTQLLVQNRNRTKSTTHYVDNMNKRNQEINQKLKKFLN</sequence>
<dbReference type="AlphaFoldDB" id="A0A814K931"/>
<evidence type="ECO:0000313" key="6">
    <source>
        <dbReference type="Proteomes" id="UP000663829"/>
    </source>
</evidence>
<gene>
    <name evidence="3" type="ORF">GPM918_LOCUS16126</name>
    <name evidence="2" type="ORF">OVA965_LOCUS6885</name>
    <name evidence="5" type="ORF">SRO942_LOCUS16126</name>
    <name evidence="4" type="ORF">TMI583_LOCUS6880</name>
</gene>
<comment type="caution">
    <text evidence="3">The sequence shown here is derived from an EMBL/GenBank/DDBJ whole genome shotgun (WGS) entry which is preliminary data.</text>
</comment>
<dbReference type="EMBL" id="CAJOBC010004174">
    <property type="protein sequence ID" value="CAF3817630.1"/>
    <property type="molecule type" value="Genomic_DNA"/>
</dbReference>
<organism evidence="3 6">
    <name type="scientific">Didymodactylos carnosus</name>
    <dbReference type="NCBI Taxonomy" id="1234261"/>
    <lineage>
        <taxon>Eukaryota</taxon>
        <taxon>Metazoa</taxon>
        <taxon>Spiralia</taxon>
        <taxon>Gnathifera</taxon>
        <taxon>Rotifera</taxon>
        <taxon>Eurotatoria</taxon>
        <taxon>Bdelloidea</taxon>
        <taxon>Philodinida</taxon>
        <taxon>Philodinidae</taxon>
        <taxon>Didymodactylos</taxon>
    </lineage>
</organism>
<reference evidence="3" key="1">
    <citation type="submission" date="2021-02" db="EMBL/GenBank/DDBJ databases">
        <authorList>
            <person name="Nowell W R."/>
        </authorList>
    </citation>
    <scope>NUCLEOTIDE SEQUENCE</scope>
</reference>
<dbReference type="Proteomes" id="UP000681722">
    <property type="component" value="Unassembled WGS sequence"/>
</dbReference>
<feature type="region of interest" description="Disordered" evidence="1">
    <location>
        <begin position="229"/>
        <end position="254"/>
    </location>
</feature>
<evidence type="ECO:0000313" key="2">
    <source>
        <dbReference type="EMBL" id="CAF0845800.1"/>
    </source>
</evidence>
<name>A0A814K931_9BILA</name>
<dbReference type="EMBL" id="CAJNOK010002128">
    <property type="protein sequence ID" value="CAF0845800.1"/>
    <property type="molecule type" value="Genomic_DNA"/>
</dbReference>
<dbReference type="EMBL" id="CAJOBA010002127">
    <property type="protein sequence ID" value="CAF3631020.1"/>
    <property type="molecule type" value="Genomic_DNA"/>
</dbReference>
<dbReference type="Proteomes" id="UP000682733">
    <property type="component" value="Unassembled WGS sequence"/>
</dbReference>
<keyword evidence="6" id="KW-1185">Reference proteome</keyword>
<evidence type="ECO:0000313" key="3">
    <source>
        <dbReference type="EMBL" id="CAF1047895.1"/>
    </source>
</evidence>
<evidence type="ECO:0000313" key="5">
    <source>
        <dbReference type="EMBL" id="CAF3817630.1"/>
    </source>
</evidence>
<dbReference type="EMBL" id="CAJNOQ010004174">
    <property type="protein sequence ID" value="CAF1047895.1"/>
    <property type="molecule type" value="Genomic_DNA"/>
</dbReference>
<evidence type="ECO:0000256" key="1">
    <source>
        <dbReference type="SAM" id="MobiDB-lite"/>
    </source>
</evidence>
<dbReference type="Proteomes" id="UP000677228">
    <property type="component" value="Unassembled WGS sequence"/>
</dbReference>